<feature type="transmembrane region" description="Helical" evidence="1">
    <location>
        <begin position="225"/>
        <end position="245"/>
    </location>
</feature>
<feature type="transmembrane region" description="Helical" evidence="1">
    <location>
        <begin position="304"/>
        <end position="323"/>
    </location>
</feature>
<feature type="transmembrane region" description="Helical" evidence="1">
    <location>
        <begin position="185"/>
        <end position="205"/>
    </location>
</feature>
<evidence type="ECO:0000313" key="2">
    <source>
        <dbReference type="EMBL" id="BAH07303.1"/>
    </source>
</evidence>
<evidence type="ECO:0000313" key="3">
    <source>
        <dbReference type="Proteomes" id="UP000007969"/>
    </source>
</evidence>
<dbReference type="Pfam" id="PF22564">
    <property type="entry name" value="HAAS"/>
    <property type="match status" value="1"/>
</dbReference>
<dbReference type="KEGG" id="ckr:CKR_2252"/>
<name>B9E478_CLOK1</name>
<keyword evidence="1" id="KW-1133">Transmembrane helix</keyword>
<reference evidence="3" key="1">
    <citation type="submission" date="2005-09" db="EMBL/GenBank/DDBJ databases">
        <title>Complete genome sequence of Clostridium kluyveri and comparative genomics of Clostridia species.</title>
        <authorList>
            <person name="Inui M."/>
            <person name="Nonaka H."/>
            <person name="Shinoda Y."/>
            <person name="Ikenaga Y."/>
            <person name="Abe M."/>
            <person name="Naito K."/>
            <person name="Vertes A.A."/>
            <person name="Yukawa H."/>
        </authorList>
    </citation>
    <scope>NUCLEOTIDE SEQUENCE [LARGE SCALE GENOMIC DNA]</scope>
    <source>
        <strain evidence="3">NBRC 12016</strain>
    </source>
</reference>
<feature type="transmembrane region" description="Helical" evidence="1">
    <location>
        <begin position="93"/>
        <end position="112"/>
    </location>
</feature>
<dbReference type="HOGENOM" id="CLU_070045_0_0_9"/>
<keyword evidence="1" id="KW-0812">Transmembrane</keyword>
<protein>
    <submittedName>
        <fullName evidence="2">Uncharacterized protein</fullName>
    </submittedName>
</protein>
<dbReference type="EMBL" id="AP009049">
    <property type="protein sequence ID" value="BAH07303.1"/>
    <property type="molecule type" value="Genomic_DNA"/>
</dbReference>
<sequence>MGVNLMEMIERYIYAVTRHLPEKQREDIAKELRGLIEDMIAEQTGEREATDNDIEVVLRTLGEPAKLAAKYSGRPRYIIGPELFDKYITLLKIALPAVALAMLVASIVRYVSAPELIIGTIIGSTLGEILDAVIQAFAWLTAVFALIEHFAVDIVAKKWKRDNWDLVDLPELPIKEAAFKRSEPIVSIVFIVIFFIFFNFAAGQFDFYLPKNNGVLIQIFNPSVLHGYLWLIDICFGIGIVKEILKMVIGRYNLKLMIMNTALGIAALILALIPFSNFKIWNQAFVQQLANAGFITLPANFNPVQPVIIGAKVVIGLIIFSFVSETAHTLFRTFRYGVHEKKK</sequence>
<keyword evidence="1" id="KW-0472">Membrane</keyword>
<accession>B9E478</accession>
<gene>
    <name evidence="2" type="ordered locus">CKR_2252</name>
</gene>
<evidence type="ECO:0000256" key="1">
    <source>
        <dbReference type="SAM" id="Phobius"/>
    </source>
</evidence>
<organism evidence="2 3">
    <name type="scientific">Clostridium kluyveri (strain NBRC 12016)</name>
    <dbReference type="NCBI Taxonomy" id="583346"/>
    <lineage>
        <taxon>Bacteria</taxon>
        <taxon>Bacillati</taxon>
        <taxon>Bacillota</taxon>
        <taxon>Clostridia</taxon>
        <taxon>Eubacteriales</taxon>
        <taxon>Clostridiaceae</taxon>
        <taxon>Clostridium</taxon>
    </lineage>
</organism>
<dbReference type="Proteomes" id="UP000007969">
    <property type="component" value="Chromosome"/>
</dbReference>
<proteinExistence type="predicted"/>
<feature type="transmembrane region" description="Helical" evidence="1">
    <location>
        <begin position="257"/>
        <end position="275"/>
    </location>
</feature>
<dbReference type="AlphaFoldDB" id="B9E478"/>
<feature type="transmembrane region" description="Helical" evidence="1">
    <location>
        <begin position="132"/>
        <end position="152"/>
    </location>
</feature>